<evidence type="ECO:0000259" key="12">
    <source>
        <dbReference type="PROSITE" id="PS52015"/>
    </source>
</evidence>
<dbReference type="AlphaFoldDB" id="A0A2P7QUJ9"/>
<dbReference type="Pfam" id="PF03544">
    <property type="entry name" value="TonB_C"/>
    <property type="match status" value="1"/>
</dbReference>
<keyword evidence="6 11" id="KW-0812">Transmembrane</keyword>
<sequence>MAEAAFLQPTKSNSTALTVVIVMHAAALGALALSKMDVIPKPNFGRTTVVNIKDPVKEPPPKPQPKPKTETPQHVSVVTIPPRVIETPVFTNVFQAEPQPTTLAPPVGPVGHIDVPPPPPPLQAPEPKKVEPARGKANLASYVTDADYPAAAIRAEEQGTTRFLLTVGADGKVASCTVTGSSGSSALDSKTCSIMQKRARFTPAQDSAGNKVGDTVSNAIRWVLPE</sequence>
<dbReference type="EMBL" id="PXYI01000002">
    <property type="protein sequence ID" value="PSJ41638.1"/>
    <property type="molecule type" value="Genomic_DNA"/>
</dbReference>
<dbReference type="PANTHER" id="PTHR33446:SF2">
    <property type="entry name" value="PROTEIN TONB"/>
    <property type="match status" value="1"/>
</dbReference>
<dbReference type="RefSeq" id="WP_106511800.1">
    <property type="nucleotide sequence ID" value="NZ_PXYI01000002.1"/>
</dbReference>
<feature type="region of interest" description="Disordered" evidence="10">
    <location>
        <begin position="50"/>
        <end position="75"/>
    </location>
</feature>
<dbReference type="PROSITE" id="PS52015">
    <property type="entry name" value="TONB_CTD"/>
    <property type="match status" value="1"/>
</dbReference>
<name>A0A2P7QUJ9_9SPHN</name>
<evidence type="ECO:0000313" key="13">
    <source>
        <dbReference type="EMBL" id="PSJ41638.1"/>
    </source>
</evidence>
<evidence type="ECO:0000313" key="14">
    <source>
        <dbReference type="Proteomes" id="UP000241167"/>
    </source>
</evidence>
<evidence type="ECO:0000256" key="10">
    <source>
        <dbReference type="SAM" id="MobiDB-lite"/>
    </source>
</evidence>
<gene>
    <name evidence="13" type="ORF">C7I55_04865</name>
</gene>
<keyword evidence="7" id="KW-0653">Protein transport</keyword>
<evidence type="ECO:0000256" key="2">
    <source>
        <dbReference type="ARBA" id="ARBA00006555"/>
    </source>
</evidence>
<evidence type="ECO:0000256" key="9">
    <source>
        <dbReference type="ARBA" id="ARBA00023136"/>
    </source>
</evidence>
<dbReference type="SUPFAM" id="SSF74653">
    <property type="entry name" value="TolA/TonB C-terminal domain"/>
    <property type="match status" value="1"/>
</dbReference>
<accession>A0A2P7QUJ9</accession>
<keyword evidence="9 11" id="KW-0472">Membrane</keyword>
<comment type="similarity">
    <text evidence="2">Belongs to the TonB family.</text>
</comment>
<evidence type="ECO:0000256" key="8">
    <source>
        <dbReference type="ARBA" id="ARBA00022989"/>
    </source>
</evidence>
<comment type="subcellular location">
    <subcellularLocation>
        <location evidence="1">Cell inner membrane</location>
        <topology evidence="1">Single-pass membrane protein</topology>
        <orientation evidence="1">Periplasmic side</orientation>
    </subcellularLocation>
</comment>
<evidence type="ECO:0000256" key="3">
    <source>
        <dbReference type="ARBA" id="ARBA00022448"/>
    </source>
</evidence>
<keyword evidence="3" id="KW-0813">Transport</keyword>
<dbReference type="InterPro" id="IPR006260">
    <property type="entry name" value="TonB/TolA_C"/>
</dbReference>
<dbReference type="NCBIfam" id="TIGR01352">
    <property type="entry name" value="tonB_Cterm"/>
    <property type="match status" value="1"/>
</dbReference>
<dbReference type="GO" id="GO:0055085">
    <property type="term" value="P:transmembrane transport"/>
    <property type="evidence" value="ECO:0007669"/>
    <property type="project" value="InterPro"/>
</dbReference>
<keyword evidence="8 11" id="KW-1133">Transmembrane helix</keyword>
<dbReference type="Gene3D" id="3.30.1150.10">
    <property type="match status" value="1"/>
</dbReference>
<dbReference type="InterPro" id="IPR051045">
    <property type="entry name" value="TonB-dependent_transducer"/>
</dbReference>
<comment type="caution">
    <text evidence="13">The sequence shown here is derived from an EMBL/GenBank/DDBJ whole genome shotgun (WGS) entry which is preliminary data.</text>
</comment>
<organism evidence="13 14">
    <name type="scientific">Allosphingosinicella deserti</name>
    <dbReference type="NCBI Taxonomy" id="2116704"/>
    <lineage>
        <taxon>Bacteria</taxon>
        <taxon>Pseudomonadati</taxon>
        <taxon>Pseudomonadota</taxon>
        <taxon>Alphaproteobacteria</taxon>
        <taxon>Sphingomonadales</taxon>
        <taxon>Sphingomonadaceae</taxon>
        <taxon>Allosphingosinicella</taxon>
    </lineage>
</organism>
<evidence type="ECO:0000256" key="7">
    <source>
        <dbReference type="ARBA" id="ARBA00022927"/>
    </source>
</evidence>
<dbReference type="InterPro" id="IPR037682">
    <property type="entry name" value="TonB_C"/>
</dbReference>
<evidence type="ECO:0000256" key="4">
    <source>
        <dbReference type="ARBA" id="ARBA00022475"/>
    </source>
</evidence>
<keyword evidence="5" id="KW-0997">Cell inner membrane</keyword>
<reference evidence="13 14" key="1">
    <citation type="submission" date="2018-03" db="EMBL/GenBank/DDBJ databases">
        <title>The draft genome of Sphingosinicella sp. GL-C-18.</title>
        <authorList>
            <person name="Liu L."/>
            <person name="Li L."/>
            <person name="Liang L."/>
            <person name="Zhang X."/>
            <person name="Wang T."/>
        </authorList>
    </citation>
    <scope>NUCLEOTIDE SEQUENCE [LARGE SCALE GENOMIC DNA]</scope>
    <source>
        <strain evidence="13 14">GL-C-18</strain>
    </source>
</reference>
<keyword evidence="14" id="KW-1185">Reference proteome</keyword>
<protein>
    <submittedName>
        <fullName evidence="13">Energy transducer TonB</fullName>
    </submittedName>
</protein>
<dbReference type="OrthoDB" id="7585155at2"/>
<evidence type="ECO:0000256" key="6">
    <source>
        <dbReference type="ARBA" id="ARBA00022692"/>
    </source>
</evidence>
<dbReference type="PANTHER" id="PTHR33446">
    <property type="entry name" value="PROTEIN TONB-RELATED"/>
    <property type="match status" value="1"/>
</dbReference>
<dbReference type="Proteomes" id="UP000241167">
    <property type="component" value="Unassembled WGS sequence"/>
</dbReference>
<feature type="transmembrane region" description="Helical" evidence="11">
    <location>
        <begin position="15"/>
        <end position="33"/>
    </location>
</feature>
<evidence type="ECO:0000256" key="11">
    <source>
        <dbReference type="SAM" id="Phobius"/>
    </source>
</evidence>
<dbReference type="GO" id="GO:0031992">
    <property type="term" value="F:energy transducer activity"/>
    <property type="evidence" value="ECO:0007669"/>
    <property type="project" value="TreeGrafter"/>
</dbReference>
<keyword evidence="4" id="KW-1003">Cell membrane</keyword>
<dbReference type="GO" id="GO:0098797">
    <property type="term" value="C:plasma membrane protein complex"/>
    <property type="evidence" value="ECO:0007669"/>
    <property type="project" value="TreeGrafter"/>
</dbReference>
<dbReference type="GO" id="GO:0015031">
    <property type="term" value="P:protein transport"/>
    <property type="evidence" value="ECO:0007669"/>
    <property type="project" value="UniProtKB-KW"/>
</dbReference>
<feature type="domain" description="TonB C-terminal" evidence="12">
    <location>
        <begin position="133"/>
        <end position="226"/>
    </location>
</feature>
<proteinExistence type="inferred from homology"/>
<evidence type="ECO:0000256" key="5">
    <source>
        <dbReference type="ARBA" id="ARBA00022519"/>
    </source>
</evidence>
<evidence type="ECO:0000256" key="1">
    <source>
        <dbReference type="ARBA" id="ARBA00004383"/>
    </source>
</evidence>